<dbReference type="AlphaFoldDB" id="A0A4V6IDM8"/>
<protein>
    <submittedName>
        <fullName evidence="1">Uncharacterized protein</fullName>
    </submittedName>
</protein>
<name>A0A4V6IDM8_9FLAO</name>
<accession>A0A4V6IDM8</accession>
<sequence length="41" mass="4890">MSLVKMMIAVKKLNSNLKYAKKQVYRIKLKSYLCKNFSHLK</sequence>
<dbReference type="KEGG" id="ctai:NCTC12078_01820"/>
<gene>
    <name evidence="1" type="ORF">NCTC12078_01820</name>
</gene>
<reference evidence="1 2" key="1">
    <citation type="submission" date="2019-02" db="EMBL/GenBank/DDBJ databases">
        <authorList>
            <consortium name="Pathogen Informatics"/>
        </authorList>
    </citation>
    <scope>NUCLEOTIDE SEQUENCE [LARGE SCALE GENOMIC DNA]</scope>
    <source>
        <strain evidence="1 2">3012STDY6944375</strain>
    </source>
</reference>
<organism evidence="1 2">
    <name type="scientific">Chryseobacterium taihuense</name>
    <dbReference type="NCBI Taxonomy" id="1141221"/>
    <lineage>
        <taxon>Bacteria</taxon>
        <taxon>Pseudomonadati</taxon>
        <taxon>Bacteroidota</taxon>
        <taxon>Flavobacteriia</taxon>
        <taxon>Flavobacteriales</taxon>
        <taxon>Weeksellaceae</taxon>
        <taxon>Chryseobacterium group</taxon>
        <taxon>Chryseobacterium</taxon>
    </lineage>
</organism>
<proteinExistence type="predicted"/>
<dbReference type="EMBL" id="LR215974">
    <property type="protein sequence ID" value="VFB03804.1"/>
    <property type="molecule type" value="Genomic_DNA"/>
</dbReference>
<dbReference type="Proteomes" id="UP000290013">
    <property type="component" value="Chromosome"/>
</dbReference>
<evidence type="ECO:0000313" key="2">
    <source>
        <dbReference type="Proteomes" id="UP000290013"/>
    </source>
</evidence>
<evidence type="ECO:0000313" key="1">
    <source>
        <dbReference type="EMBL" id="VFB03804.1"/>
    </source>
</evidence>